<dbReference type="PANTHER" id="PTHR35037:SF3">
    <property type="entry name" value="C-TERMINAL REGION OF AIDA-LIKE PROTEIN"/>
    <property type="match status" value="1"/>
</dbReference>
<dbReference type="KEGG" id="hbs:IPV69_24780"/>
<organism evidence="2 3">
    <name type="scientific">Humisphaera borealis</name>
    <dbReference type="NCBI Taxonomy" id="2807512"/>
    <lineage>
        <taxon>Bacteria</taxon>
        <taxon>Pseudomonadati</taxon>
        <taxon>Planctomycetota</taxon>
        <taxon>Phycisphaerae</taxon>
        <taxon>Tepidisphaerales</taxon>
        <taxon>Tepidisphaeraceae</taxon>
        <taxon>Humisphaera</taxon>
    </lineage>
</organism>
<keyword evidence="1" id="KW-0732">Signal</keyword>
<dbReference type="Proteomes" id="UP000593765">
    <property type="component" value="Chromosome"/>
</dbReference>
<gene>
    <name evidence="2" type="ORF">IPV69_24780</name>
</gene>
<name>A0A7M2WV13_9BACT</name>
<dbReference type="InterPro" id="IPR051551">
    <property type="entry name" value="Autotransporter_adhesion"/>
</dbReference>
<evidence type="ECO:0000256" key="1">
    <source>
        <dbReference type="ARBA" id="ARBA00022729"/>
    </source>
</evidence>
<keyword evidence="3" id="KW-1185">Reference proteome</keyword>
<dbReference type="NCBIfam" id="TIGR02595">
    <property type="entry name" value="PEP_CTERM"/>
    <property type="match status" value="1"/>
</dbReference>
<dbReference type="RefSeq" id="WP_206292414.1">
    <property type="nucleotide sequence ID" value="NZ_CP063458.1"/>
</dbReference>
<dbReference type="SUPFAM" id="SSF51126">
    <property type="entry name" value="Pectin lyase-like"/>
    <property type="match status" value="3"/>
</dbReference>
<dbReference type="PANTHER" id="PTHR35037">
    <property type="entry name" value="C-TERMINAL REGION OF AIDA-LIKE PROTEIN"/>
    <property type="match status" value="1"/>
</dbReference>
<evidence type="ECO:0000313" key="2">
    <source>
        <dbReference type="EMBL" id="QOV89378.1"/>
    </source>
</evidence>
<protein>
    <submittedName>
        <fullName evidence="2">Autotransporter-associated beta strand repeat-containing protein</fullName>
    </submittedName>
</protein>
<sequence length="1601" mass="153353">MSIIGTGLVIAPAAKAQQFYKSTTATNAWTGNFWGASAGGPYTGAWVSGSAAVFVDNGGTALALTGATTNFSSITANENVNVTASGTIGTGGTVASITVATGKNLNFGTQAFSTAVGTGLIKNGDGILTLAGGTFAGGFTVNAGTVAIAGVNAMGQGGALTIAGGTIIRSNSTTARDLSGKYAGGITIGGDFTLGDATNNGLLTFTDNMALGAASRTITTSSNAAFGGVVGATGAFGITKAGTGTLTLSGANTYTGVTTINAGTLSINNFSNGGVAGSLGMASNASANLVMTGGTLTYSGGTTTTDRGLTFGALSGNPIISVSTAATNLNLTNVIAGTASQQIDFTKGGGGTLTLSNDGNSFIGRTFVSGGTLAVTSISAVGAGNSSIGVATSAVNGLISIGTGTTTTTLSYIGTGNTTDRNLDLPGTTGGAIISQSGTGLLKFTGPVSATGAGSKTLTLTGSTAGTGEIAGAIADNSVTNITSLTKSGTGTWALTGTNTYTGVTTVSAGTLDLGGGTANGFLASPTLTLAGGTLSYTRTGNTTQDFTTTNINVPSQLSVVAGNTLNLGTVVRGVGGAQNFASVGAGTVAALAASNVNGIMPGFTHGNSWAVANGPGVAISALSTYTQSSVAGTTATNYLNGNIDVDNSPGALDASFSANSLRFNSAAANTLTLTGTTNTLISGGILVNSAVGANLSTIAGGTLAGAASKDLAIIQNNTSGGLTISSVIADNTGATGLTKTGAGLLTLAGSNTYTGVTAIVAGTLRLTGSGTPGLPGNSGSVVILDSGAVLDLNGTNQNIRFGAGTNATTATAGVVANDSGSGTSTLTLAGPATVAGNNVVIKDFNATPGGKVAVVIQANTQPLNNANTYSGGTTVNGGAFLYLNSSTPLGAGTGPINLVAPGSGATGNTGSGLVVDSVTYAYDIAGAGYIHSNSAASNIVTFTGNLTNTGPYIWRGGAVANNSFNFAGNGTTSVLSGVIGSTTSQVNGAVATGNIIKSGTGTLTLSGVNVYTGTTTISGGILNANSSSSLGSGVASNTLIFNGGTLRAIGAITSPATRTVTLTSTGLIDTNNFAVSIAGIMSGAGGLTKSGLGALTLTGANTYTGATDISAGSVVIGTGGVIANTATNTITIGNGATLTMSRNDTWGSSATGAPVIPIVISAGGTMTTGGTSFTTLGPLTLNGGTLTSTGGANANFPSWALRGTVTVGGSVASTISGSGTFSDINLGANTVTGTTFDVADATASSSTDLTVSAVLKNGGNASNVAQASSLTKTGLGTMTLFAANTYTGSTVINAGTLQVGAAASGQAFGNGSAVTLANVSTAILDLNGFSQTIGSLAGGGLTGGNVSLGADATLTAGGNNSNTTYSGVISGTGTSGLTKTGSGTLTLFGANTYTGNTVVSVGTLLINGSLAAASATSVASGATVGGSGTIAGALTVNGGGTLSPGSSPGKLTVGATVSLADASTYSVELGDAGADSNLVAGTDYDQLALTGTGTTLTISPNAALSVLELPNITSGQVFVIVDNTASGTVNGTFFTATSGGVALTEGGTVTGNLGSTFTISYANNDVTLTAVNVVPEPASLGLLAVATGGLLTRRRRRRAI</sequence>
<dbReference type="InterPro" id="IPR013425">
    <property type="entry name" value="Autotrns_rpt"/>
</dbReference>
<evidence type="ECO:0000313" key="3">
    <source>
        <dbReference type="Proteomes" id="UP000593765"/>
    </source>
</evidence>
<reference evidence="2 3" key="1">
    <citation type="submission" date="2020-10" db="EMBL/GenBank/DDBJ databases">
        <title>Wide distribution of Phycisphaera-like planctomycetes from WD2101 soil group in peatlands and genome analysis of the first cultivated representative.</title>
        <authorList>
            <person name="Dedysh S.N."/>
            <person name="Beletsky A.V."/>
            <person name="Ivanova A."/>
            <person name="Kulichevskaya I.S."/>
            <person name="Suzina N.E."/>
            <person name="Philippov D.A."/>
            <person name="Rakitin A.L."/>
            <person name="Mardanov A.V."/>
            <person name="Ravin N.V."/>
        </authorList>
    </citation>
    <scope>NUCLEOTIDE SEQUENCE [LARGE SCALE GENOMIC DNA]</scope>
    <source>
        <strain evidence="2 3">M1803</strain>
    </source>
</reference>
<proteinExistence type="predicted"/>
<accession>A0A7M2WV13</accession>
<dbReference type="InterPro" id="IPR013424">
    <property type="entry name" value="Ice-binding_C"/>
</dbReference>
<dbReference type="EMBL" id="CP063458">
    <property type="protein sequence ID" value="QOV89378.1"/>
    <property type="molecule type" value="Genomic_DNA"/>
</dbReference>
<dbReference type="InterPro" id="IPR011050">
    <property type="entry name" value="Pectin_lyase_fold/virulence"/>
</dbReference>
<dbReference type="Pfam" id="PF12951">
    <property type="entry name" value="PATR"/>
    <property type="match status" value="10"/>
</dbReference>
<dbReference type="NCBIfam" id="TIGR02601">
    <property type="entry name" value="autotrns_rpt"/>
    <property type="match status" value="10"/>
</dbReference>